<dbReference type="EC" id="2.7.4.6" evidence="16"/>
<dbReference type="PROSITE" id="PS51374">
    <property type="entry name" value="NDPK_LIKE"/>
    <property type="match status" value="2"/>
</dbReference>
<feature type="active site" description="Pros-phosphohistidine intermediate" evidence="14">
    <location>
        <position position="206"/>
    </location>
</feature>
<feature type="binding site" evidence="14">
    <location>
        <position position="145"/>
    </location>
    <ligand>
        <name>ATP</name>
        <dbReference type="ChEBI" id="CHEBI:30616"/>
    </ligand>
</feature>
<dbReference type="GO" id="GO:0006241">
    <property type="term" value="P:CTP biosynthetic process"/>
    <property type="evidence" value="ECO:0007669"/>
    <property type="project" value="InterPro"/>
</dbReference>
<evidence type="ECO:0000256" key="11">
    <source>
        <dbReference type="ARBA" id="ARBA00023080"/>
    </source>
</evidence>
<evidence type="ECO:0000256" key="9">
    <source>
        <dbReference type="ARBA" id="ARBA00022840"/>
    </source>
</evidence>
<dbReference type="InterPro" id="IPR006602">
    <property type="entry name" value="DM10_dom"/>
</dbReference>
<dbReference type="SUPFAM" id="SSF54919">
    <property type="entry name" value="Nucleoside diphosphate kinase, NDK"/>
    <property type="match status" value="2"/>
</dbReference>
<feature type="binding site" evidence="14">
    <location>
        <position position="179"/>
    </location>
    <ligand>
        <name>ATP</name>
        <dbReference type="ChEBI" id="CHEBI:30616"/>
    </ligand>
</feature>
<dbReference type="PANTHER" id="PTHR46161:SF3">
    <property type="entry name" value="NUCLEOSIDE DIPHOSPHATE KINASE DDB_G0292928-RELATED"/>
    <property type="match status" value="1"/>
</dbReference>
<dbReference type="PROSITE" id="PS51336">
    <property type="entry name" value="DM10"/>
    <property type="match status" value="1"/>
</dbReference>
<evidence type="ECO:0000256" key="2">
    <source>
        <dbReference type="ARBA" id="ARBA00004245"/>
    </source>
</evidence>
<gene>
    <name evidence="18" type="ORF">J8273_4443</name>
</gene>
<dbReference type="Gene3D" id="3.30.70.141">
    <property type="entry name" value="Nucleoside diphosphate kinase-like domain"/>
    <property type="match status" value="2"/>
</dbReference>
<comment type="caution">
    <text evidence="14">Lacks conserved residue(s) required for the propagation of feature annotation.</text>
</comment>
<dbReference type="Pfam" id="PF25364">
    <property type="entry name" value="PH_NDK7_N"/>
    <property type="match status" value="1"/>
</dbReference>
<dbReference type="SMART" id="SM00676">
    <property type="entry name" value="DM10"/>
    <property type="match status" value="1"/>
</dbReference>
<accession>A0A8J6AXQ1</accession>
<evidence type="ECO:0000256" key="6">
    <source>
        <dbReference type="ARBA" id="ARBA00022723"/>
    </source>
</evidence>
<keyword evidence="4" id="KW-0963">Cytoplasm</keyword>
<sequence length="372" mass="41938">MDLNEKYSFNVTWYDDVADLERPYVLSYFLSNNDIEMLDVKNRRPFLKRSPYPSLQLADLFVGNCVTVHSRQLKIVSYTNDFTARHFEAQSEKTLALIKPGMYDHIGQVMTEIARAGLKIIRLQMLVLSREDAMEFYAEHQGKPFFDNLVEMMISEPIVAMELMGPSAISAWRRLMGPTEKDRARMEAPNSIRAKFARNNTYNAVHGSDSPASAEREIAFFFGRPGYFPTTATFEKSSLVLIPRHSLPNLGEIISKILEEGFNVTAMEMFIVDKSDAADFYEIYRGVHQDYQGLVDELSSGPVVALEVTGENAQAELRELAGPSDPAIARTVAPDSLRGKYGKSVAKNAVHVTDLPTEAAAEVKFWFKLLRQ</sequence>
<dbReference type="Proteomes" id="UP000717585">
    <property type="component" value="Unassembled WGS sequence"/>
</dbReference>
<dbReference type="PRINTS" id="PR01243">
    <property type="entry name" value="NUCDPKINASE"/>
</dbReference>
<evidence type="ECO:0000256" key="4">
    <source>
        <dbReference type="ARBA" id="ARBA00022490"/>
    </source>
</evidence>
<keyword evidence="6" id="KW-0479">Metal-binding</keyword>
<dbReference type="InterPro" id="IPR023005">
    <property type="entry name" value="Nucleoside_diP_kinase_AS"/>
</dbReference>
<evidence type="ECO:0000259" key="17">
    <source>
        <dbReference type="PROSITE" id="PS51336"/>
    </source>
</evidence>
<evidence type="ECO:0000256" key="3">
    <source>
        <dbReference type="ARBA" id="ARBA00008142"/>
    </source>
</evidence>
<feature type="active site" description="Pros-phosphohistidine intermediate" evidence="14">
    <location>
        <position position="351"/>
    </location>
</feature>
<feature type="binding site" evidence="14">
    <location>
        <position position="99"/>
    </location>
    <ligand>
        <name>ATP</name>
        <dbReference type="ChEBI" id="CHEBI:30616"/>
    </ligand>
</feature>
<dbReference type="InterPro" id="IPR034907">
    <property type="entry name" value="NDK-like_dom"/>
</dbReference>
<dbReference type="GO" id="GO:0006183">
    <property type="term" value="P:GTP biosynthetic process"/>
    <property type="evidence" value="ECO:0007669"/>
    <property type="project" value="InterPro"/>
</dbReference>
<dbReference type="InterPro" id="IPR001564">
    <property type="entry name" value="Nucleoside_diP_kinase"/>
</dbReference>
<evidence type="ECO:0000256" key="8">
    <source>
        <dbReference type="ARBA" id="ARBA00022777"/>
    </source>
</evidence>
<dbReference type="AlphaFoldDB" id="A0A8J6AXQ1"/>
<evidence type="ECO:0000313" key="19">
    <source>
        <dbReference type="Proteomes" id="UP000717585"/>
    </source>
</evidence>
<feature type="binding site" evidence="14">
    <location>
        <position position="173"/>
    </location>
    <ligand>
        <name>ATP</name>
        <dbReference type="ChEBI" id="CHEBI:30616"/>
    </ligand>
</feature>
<dbReference type="GO" id="GO:0004550">
    <property type="term" value="F:nucleoside diphosphate kinase activity"/>
    <property type="evidence" value="ECO:0007669"/>
    <property type="project" value="UniProtKB-EC"/>
</dbReference>
<evidence type="ECO:0000256" key="12">
    <source>
        <dbReference type="ARBA" id="ARBA00023212"/>
    </source>
</evidence>
<dbReference type="Gene3D" id="2.30.29.170">
    <property type="match status" value="1"/>
</dbReference>
<keyword evidence="5 16" id="KW-0808">Transferase</keyword>
<comment type="caution">
    <text evidence="18">The sequence shown here is derived from an EMBL/GenBank/DDBJ whole genome shotgun (WGS) entry which is preliminary data.</text>
</comment>
<dbReference type="GO" id="GO:0046872">
    <property type="term" value="F:metal ion binding"/>
    <property type="evidence" value="ECO:0007669"/>
    <property type="project" value="UniProtKB-KW"/>
</dbReference>
<evidence type="ECO:0000256" key="1">
    <source>
        <dbReference type="ARBA" id="ARBA00004138"/>
    </source>
</evidence>
<dbReference type="GO" id="GO:0006228">
    <property type="term" value="P:UTP biosynthetic process"/>
    <property type="evidence" value="ECO:0007669"/>
    <property type="project" value="InterPro"/>
</dbReference>
<keyword evidence="7 16" id="KW-0547">Nucleotide-binding</keyword>
<dbReference type="InterPro" id="IPR057579">
    <property type="entry name" value="DM10_NDK7"/>
</dbReference>
<keyword evidence="19" id="KW-1185">Reference proteome</keyword>
<keyword evidence="8 16" id="KW-0418">Kinase</keyword>
<evidence type="ECO:0000256" key="16">
    <source>
        <dbReference type="RuleBase" id="RU004013"/>
    </source>
</evidence>
<feature type="domain" description="DM10" evidence="17">
    <location>
        <begin position="3"/>
        <end position="91"/>
    </location>
</feature>
<dbReference type="InterPro" id="IPR037993">
    <property type="entry name" value="NDPk7B"/>
</dbReference>
<evidence type="ECO:0000256" key="7">
    <source>
        <dbReference type="ARBA" id="ARBA00022741"/>
    </source>
</evidence>
<dbReference type="InterPro" id="IPR036850">
    <property type="entry name" value="NDK-like_dom_sf"/>
</dbReference>
<feature type="binding site" evidence="14">
    <location>
        <position position="203"/>
    </location>
    <ligand>
        <name>ATP</name>
        <dbReference type="ChEBI" id="CHEBI:30616"/>
    </ligand>
</feature>
<comment type="similarity">
    <text evidence="3 14 15">Belongs to the NDK family.</text>
</comment>
<dbReference type="GO" id="GO:0005524">
    <property type="term" value="F:ATP binding"/>
    <property type="evidence" value="ECO:0007669"/>
    <property type="project" value="UniProtKB-KW"/>
</dbReference>
<dbReference type="GO" id="GO:0005929">
    <property type="term" value="C:cilium"/>
    <property type="evidence" value="ECO:0007669"/>
    <property type="project" value="UniProtKB-SubCell"/>
</dbReference>
<keyword evidence="12" id="KW-0206">Cytoskeleton</keyword>
<dbReference type="PANTHER" id="PTHR46161">
    <property type="entry name" value="NUCLEOSIDE DIPHOSPHATE KINASE"/>
    <property type="match status" value="1"/>
</dbReference>
<evidence type="ECO:0000313" key="18">
    <source>
        <dbReference type="EMBL" id="KAG9394080.1"/>
    </source>
</evidence>
<feature type="binding site" evidence="14">
    <location>
        <position position="193"/>
    </location>
    <ligand>
        <name>ATP</name>
        <dbReference type="ChEBI" id="CHEBI:30616"/>
    </ligand>
</feature>
<comment type="catalytic activity">
    <reaction evidence="16">
        <text>a 2'-deoxyribonucleoside 5'-diphosphate + ATP = a 2'-deoxyribonucleoside 5'-triphosphate + ADP</text>
        <dbReference type="Rhea" id="RHEA:44640"/>
        <dbReference type="ChEBI" id="CHEBI:30616"/>
        <dbReference type="ChEBI" id="CHEBI:61560"/>
        <dbReference type="ChEBI" id="CHEBI:73316"/>
        <dbReference type="ChEBI" id="CHEBI:456216"/>
        <dbReference type="EC" id="2.7.4.6"/>
    </reaction>
</comment>
<keyword evidence="10" id="KW-0460">Magnesium</keyword>
<evidence type="ECO:0000256" key="14">
    <source>
        <dbReference type="PROSITE-ProRule" id="PRU00706"/>
    </source>
</evidence>
<keyword evidence="9 16" id="KW-0067">ATP-binding</keyword>
<dbReference type="Pfam" id="PF00334">
    <property type="entry name" value="NDK"/>
    <property type="match status" value="2"/>
</dbReference>
<dbReference type="OrthoDB" id="270127at2759"/>
<evidence type="ECO:0000256" key="15">
    <source>
        <dbReference type="RuleBase" id="RU004011"/>
    </source>
</evidence>
<dbReference type="EMBL" id="JAHDYR010000017">
    <property type="protein sequence ID" value="KAG9394080.1"/>
    <property type="molecule type" value="Genomic_DNA"/>
</dbReference>
<evidence type="ECO:0000256" key="13">
    <source>
        <dbReference type="ARBA" id="ARBA00023273"/>
    </source>
</evidence>
<comment type="subcellular location">
    <subcellularLocation>
        <location evidence="1">Cell projection</location>
        <location evidence="1">Cilium</location>
    </subcellularLocation>
    <subcellularLocation>
        <location evidence="2">Cytoplasm</location>
        <location evidence="2">Cytoskeleton</location>
    </subcellularLocation>
</comment>
<keyword evidence="11" id="KW-0546">Nucleotide metabolism</keyword>
<evidence type="ECO:0000256" key="5">
    <source>
        <dbReference type="ARBA" id="ARBA00022679"/>
    </source>
</evidence>
<dbReference type="SMART" id="SM00562">
    <property type="entry name" value="NDK"/>
    <property type="match status" value="2"/>
</dbReference>
<name>A0A8J6AXQ1_9EUKA</name>
<organism evidence="18 19">
    <name type="scientific">Carpediemonas membranifera</name>
    <dbReference type="NCBI Taxonomy" id="201153"/>
    <lineage>
        <taxon>Eukaryota</taxon>
        <taxon>Metamonada</taxon>
        <taxon>Carpediemonas-like organisms</taxon>
        <taxon>Carpediemonas</taxon>
    </lineage>
</organism>
<evidence type="ECO:0000256" key="10">
    <source>
        <dbReference type="ARBA" id="ARBA00022842"/>
    </source>
</evidence>
<protein>
    <recommendedName>
        <fullName evidence="16">Nucleoside diphosphate kinase</fullName>
        <ecNumber evidence="16">2.7.4.6</ecNumber>
    </recommendedName>
</protein>
<keyword evidence="13" id="KW-0966">Cell projection</keyword>
<dbReference type="PROSITE" id="PS00469">
    <property type="entry name" value="NDPK"/>
    <property type="match status" value="1"/>
</dbReference>
<reference evidence="18" key="1">
    <citation type="submission" date="2021-05" db="EMBL/GenBank/DDBJ databases">
        <title>A free-living protist that lacks canonical eukaryotic 1 DNA replication and segregation systems.</title>
        <authorList>
            <person name="Salas-Leiva D.E."/>
            <person name="Tromer E.C."/>
            <person name="Curtis B.A."/>
            <person name="Jerlstrom-Hultqvist J."/>
            <person name="Kolisko M."/>
            <person name="Yi Z."/>
            <person name="Salas-Leiva J.S."/>
            <person name="Gallot-Lavallee L."/>
            <person name="Kops G.J.P.L."/>
            <person name="Archibald J.M."/>
            <person name="Simpson A.G.B."/>
            <person name="Roger A.J."/>
        </authorList>
    </citation>
    <scope>NUCLEOTIDE SEQUENCE</scope>
    <source>
        <strain evidence="18">BICM</strain>
    </source>
</reference>
<dbReference type="GO" id="GO:0005856">
    <property type="term" value="C:cytoskeleton"/>
    <property type="evidence" value="ECO:0007669"/>
    <property type="project" value="UniProtKB-SubCell"/>
</dbReference>
<proteinExistence type="inferred from homology"/>
<dbReference type="CDD" id="cd04412">
    <property type="entry name" value="NDPk7B"/>
    <property type="match status" value="1"/>
</dbReference>